<comment type="caution">
    <text evidence="2">The sequence shown here is derived from an EMBL/GenBank/DDBJ whole genome shotgun (WGS) entry which is preliminary data.</text>
</comment>
<dbReference type="Proteomes" id="UP001153365">
    <property type="component" value="Unassembled WGS sequence"/>
</dbReference>
<sequence length="584" mass="67932">MNKAVDKSAETQFNSKKLNNGASKILNFDLNELPLDLESEMSSSEAGTISQFGDEREFNQGSNKRLLEPFSDPTSLEKPQLFSKRFKAECSSTPEIARNQAQLVTEPEANNEPLLVFKRPQLKIAQKDKNLQISKPLIKNSGTELFIKASHYDLDLQRKKSAPNLKGFRNKSGVKQNYNLMNVGIGEESKGKEKNIFKEEGVSLQNKVANFDEKNDLMVAQLSSTISLNNRLNSMISLEPKLLSTASIRNILSVEIKDSGPFDLEAKRYYCSPYNRDLLDLLEKNFSKIIPKELDVFEFNEDFLKIIKESLWRDELGIFLINDESVIKTIRRVDYDSRTNKKRPSWIKFSVKGLQSNKKVLARKYFTFRDVFNRFMNFENLSRFFFTNKIRQDSIAFFHEMNSSLLAGTKHYGKTRTRSIDAILTQIWQSMTGFLAYVHAINAIIAPSKSLEPLSQEKLVKKQEEAFKFFCDLHKDIIKYCCKQRSRKSSRTYSTFKTGNLSFEQIKDRSMNQIFNSRLSSHHEVWVYLELWLFKYRPELQEANCRYSQEKHLIKGSKFKSFINRICFMFFSAMVKNERLKQNR</sequence>
<organism evidence="2 3">
    <name type="scientific">Phakopsora pachyrhizi</name>
    <name type="common">Asian soybean rust disease fungus</name>
    <dbReference type="NCBI Taxonomy" id="170000"/>
    <lineage>
        <taxon>Eukaryota</taxon>
        <taxon>Fungi</taxon>
        <taxon>Dikarya</taxon>
        <taxon>Basidiomycota</taxon>
        <taxon>Pucciniomycotina</taxon>
        <taxon>Pucciniomycetes</taxon>
        <taxon>Pucciniales</taxon>
        <taxon>Phakopsoraceae</taxon>
        <taxon>Phakopsora</taxon>
    </lineage>
</organism>
<accession>A0AAV0BT78</accession>
<dbReference type="EMBL" id="CALTRL010006362">
    <property type="protein sequence ID" value="CAH7690660.1"/>
    <property type="molecule type" value="Genomic_DNA"/>
</dbReference>
<evidence type="ECO:0000313" key="3">
    <source>
        <dbReference type="Proteomes" id="UP001153365"/>
    </source>
</evidence>
<dbReference type="EMBL" id="CALTRL010002217">
    <property type="protein sequence ID" value="CAH7675044.1"/>
    <property type="molecule type" value="Genomic_DNA"/>
</dbReference>
<name>A0AAV0BT78_PHAPC</name>
<reference evidence="2" key="1">
    <citation type="submission" date="2022-06" db="EMBL/GenBank/DDBJ databases">
        <authorList>
            <consortium name="SYNGENTA / RWTH Aachen University"/>
        </authorList>
    </citation>
    <scope>NUCLEOTIDE SEQUENCE</scope>
</reference>
<evidence type="ECO:0000313" key="2">
    <source>
        <dbReference type="EMBL" id="CAH7690660.1"/>
    </source>
</evidence>
<gene>
    <name evidence="1" type="ORF">PPACK8108_LOCUS10000</name>
    <name evidence="2" type="ORF">PPACK8108_LOCUS26079</name>
</gene>
<protein>
    <submittedName>
        <fullName evidence="2">Expressed protein</fullName>
    </submittedName>
</protein>
<proteinExistence type="predicted"/>
<keyword evidence="3" id="KW-1185">Reference proteome</keyword>
<dbReference type="AlphaFoldDB" id="A0AAV0BT78"/>
<evidence type="ECO:0000313" key="1">
    <source>
        <dbReference type="EMBL" id="CAH7675044.1"/>
    </source>
</evidence>